<dbReference type="CDD" id="cd00086">
    <property type="entry name" value="homeodomain"/>
    <property type="match status" value="1"/>
</dbReference>
<organism evidence="9 10">
    <name type="scientific">Zygosaccharomyces rouxii</name>
    <dbReference type="NCBI Taxonomy" id="4956"/>
    <lineage>
        <taxon>Eukaryota</taxon>
        <taxon>Fungi</taxon>
        <taxon>Dikarya</taxon>
        <taxon>Ascomycota</taxon>
        <taxon>Saccharomycotina</taxon>
        <taxon>Saccharomycetes</taxon>
        <taxon>Saccharomycetales</taxon>
        <taxon>Saccharomycetaceae</taxon>
        <taxon>Zygosaccharomyces</taxon>
    </lineage>
</organism>
<feature type="domain" description="Homeobox" evidence="6">
    <location>
        <begin position="86"/>
        <end position="144"/>
    </location>
</feature>
<evidence type="ECO:0000313" key="8">
    <source>
        <dbReference type="EMBL" id="GAV48479.1"/>
    </source>
</evidence>
<evidence type="ECO:0000256" key="3">
    <source>
        <dbReference type="ARBA" id="ARBA00023242"/>
    </source>
</evidence>
<dbReference type="InterPro" id="IPR050460">
    <property type="entry name" value="Distal-less_Homeobox_TF"/>
</dbReference>
<dbReference type="EMBL" id="BDGX01000009">
    <property type="protein sequence ID" value="GAV48479.1"/>
    <property type="molecule type" value="Genomic_DNA"/>
</dbReference>
<dbReference type="GO" id="GO:0003677">
    <property type="term" value="F:DNA binding"/>
    <property type="evidence" value="ECO:0007669"/>
    <property type="project" value="UniProtKB-UniRule"/>
</dbReference>
<keyword evidence="2 4" id="KW-0371">Homeobox</keyword>
<dbReference type="EMBL" id="BDGX01000021">
    <property type="protein sequence ID" value="GAV50458.1"/>
    <property type="molecule type" value="Genomic_DNA"/>
</dbReference>
<sequence length="144" mass="16718">MSDKTFNSPNDLQKQYLNSFHKVFKTISNSSLSTQEKGVLIRCISQNYSSSFRMTISSLANEYCGDQYIFNKDSIKRSYSERVLGKDCKGKNRAFSKESRKFLESVFEKKKTLTPREREIVGASCGLTPLQVRIWFNNKRMRSK</sequence>
<dbReference type="Pfam" id="PF00046">
    <property type="entry name" value="Homeodomain"/>
    <property type="match status" value="1"/>
</dbReference>
<reference evidence="9 10" key="1">
    <citation type="submission" date="2016-08" db="EMBL/GenBank/DDBJ databases">
        <title>Draft genome sequence of allopolyploid Zygosaccharomyces rouxii.</title>
        <authorList>
            <person name="Watanabe J."/>
            <person name="Uehara K."/>
            <person name="Mogi Y."/>
            <person name="Tsukioka Y."/>
        </authorList>
    </citation>
    <scope>NUCLEOTIDE SEQUENCE [LARGE SCALE GENOMIC DNA]</scope>
    <source>
        <strain evidence="9 10">NBRC 110957</strain>
    </source>
</reference>
<name>A0A1Q3A472_ZYGRO</name>
<dbReference type="GO" id="GO:0005634">
    <property type="term" value="C:nucleus"/>
    <property type="evidence" value="ECO:0007669"/>
    <property type="project" value="UniProtKB-SubCell"/>
</dbReference>
<dbReference type="EMBL" id="LC221840">
    <property type="protein sequence ID" value="BAX02946.1"/>
    <property type="molecule type" value="Genomic_DNA"/>
</dbReference>
<keyword evidence="1 4" id="KW-0238">DNA-binding</keyword>
<evidence type="ECO:0000313" key="9">
    <source>
        <dbReference type="EMBL" id="GAV50458.1"/>
    </source>
</evidence>
<evidence type="ECO:0000259" key="6">
    <source>
        <dbReference type="PROSITE" id="PS50071"/>
    </source>
</evidence>
<evidence type="ECO:0000313" key="7">
    <source>
        <dbReference type="EMBL" id="BAX02937.1"/>
    </source>
</evidence>
<reference evidence="7" key="2">
    <citation type="submission" date="2017-03" db="EMBL/GenBank/DDBJ databases">
        <title>Mating-type like locus of allodiploid Zygosaccharomyces rouxii NBRC1876.</title>
        <authorList>
            <person name="Watanabe J."/>
        </authorList>
    </citation>
    <scope>NUCLEOTIDE SEQUENCE</scope>
    <source>
        <strain evidence="7">NBRC 1876</strain>
    </source>
</reference>
<dbReference type="PROSITE" id="PS50071">
    <property type="entry name" value="HOMEOBOX_2"/>
    <property type="match status" value="1"/>
</dbReference>
<dbReference type="InterPro" id="IPR009057">
    <property type="entry name" value="Homeodomain-like_sf"/>
</dbReference>
<evidence type="ECO:0000256" key="5">
    <source>
        <dbReference type="RuleBase" id="RU000682"/>
    </source>
</evidence>
<dbReference type="EMBL" id="LC221836">
    <property type="protein sequence ID" value="BAX02937.1"/>
    <property type="molecule type" value="Genomic_DNA"/>
</dbReference>
<dbReference type="Proteomes" id="UP000187013">
    <property type="component" value="Unassembled WGS sequence"/>
</dbReference>
<gene>
    <name evidence="7" type="primary">a1</name>
    <name evidence="8" type="ORF">ZYGR_0I07760</name>
    <name evidence="9" type="ORF">ZYGR_0U03140</name>
</gene>
<keyword evidence="3 4" id="KW-0539">Nucleus</keyword>
<evidence type="ECO:0000256" key="2">
    <source>
        <dbReference type="ARBA" id="ARBA00023155"/>
    </source>
</evidence>
<accession>A0A1Q3A472</accession>
<evidence type="ECO:0000313" key="10">
    <source>
        <dbReference type="Proteomes" id="UP000187013"/>
    </source>
</evidence>
<protein>
    <submittedName>
        <fullName evidence="9">A1 transcriptional factor</fullName>
    </submittedName>
</protein>
<dbReference type="InterPro" id="IPR001356">
    <property type="entry name" value="HD"/>
</dbReference>
<dbReference type="AlphaFoldDB" id="A0A1Q3A472"/>
<dbReference type="PANTHER" id="PTHR24327">
    <property type="entry name" value="HOMEOBOX PROTEIN"/>
    <property type="match status" value="1"/>
</dbReference>
<proteinExistence type="predicted"/>
<evidence type="ECO:0000256" key="1">
    <source>
        <dbReference type="ARBA" id="ARBA00023125"/>
    </source>
</evidence>
<dbReference type="PANTHER" id="PTHR24327:SF85">
    <property type="entry name" value="ADL394CP"/>
    <property type="match status" value="1"/>
</dbReference>
<dbReference type="Gene3D" id="1.10.10.60">
    <property type="entry name" value="Homeodomain-like"/>
    <property type="match status" value="1"/>
</dbReference>
<dbReference type="OrthoDB" id="2109411at2759"/>
<evidence type="ECO:0000256" key="4">
    <source>
        <dbReference type="PROSITE-ProRule" id="PRU00108"/>
    </source>
</evidence>
<comment type="subcellular location">
    <subcellularLocation>
        <location evidence="4 5">Nucleus</location>
    </subcellularLocation>
</comment>
<dbReference type="SUPFAM" id="SSF46689">
    <property type="entry name" value="Homeodomain-like"/>
    <property type="match status" value="1"/>
</dbReference>
<dbReference type="SMART" id="SM00389">
    <property type="entry name" value="HOX"/>
    <property type="match status" value="1"/>
</dbReference>